<dbReference type="InterPro" id="IPR026334">
    <property type="entry name" value="FxSxx-COOH"/>
</dbReference>
<dbReference type="EMBL" id="JBHSJB010000042">
    <property type="protein sequence ID" value="MFC5059586.1"/>
    <property type="molecule type" value="Genomic_DNA"/>
</dbReference>
<proteinExistence type="predicted"/>
<accession>A0ABV9YCE7</accession>
<protein>
    <submittedName>
        <fullName evidence="1">FxSxx-COOH cyclophane-containing RiPP peptide</fullName>
    </submittedName>
</protein>
<sequence>MGDTAGVGGAELESDLVDLTGVDLQRLEALPRTALYGSLRRILRESGAPADQYASFQSRI</sequence>
<dbReference type="RefSeq" id="WP_344035492.1">
    <property type="nucleotide sequence ID" value="NZ_BAAAKE010000003.1"/>
</dbReference>
<reference evidence="2" key="1">
    <citation type="journal article" date="2019" name="Int. J. Syst. Evol. Microbiol.">
        <title>The Global Catalogue of Microorganisms (GCM) 10K type strain sequencing project: providing services to taxonomists for standard genome sequencing and annotation.</title>
        <authorList>
            <consortium name="The Broad Institute Genomics Platform"/>
            <consortium name="The Broad Institute Genome Sequencing Center for Infectious Disease"/>
            <person name="Wu L."/>
            <person name="Ma J."/>
        </authorList>
    </citation>
    <scope>NUCLEOTIDE SEQUENCE [LARGE SCALE GENOMIC DNA]</scope>
    <source>
        <strain evidence="2">KCTC 12848</strain>
    </source>
</reference>
<name>A0ABV9YCE7_9PSEU</name>
<dbReference type="Proteomes" id="UP001595833">
    <property type="component" value="Unassembled WGS sequence"/>
</dbReference>
<gene>
    <name evidence="1" type="primary">fxsA</name>
    <name evidence="1" type="ORF">ACFPFM_38225</name>
</gene>
<keyword evidence="2" id="KW-1185">Reference proteome</keyword>
<organism evidence="1 2">
    <name type="scientific">Saccharothrix xinjiangensis</name>
    <dbReference type="NCBI Taxonomy" id="204798"/>
    <lineage>
        <taxon>Bacteria</taxon>
        <taxon>Bacillati</taxon>
        <taxon>Actinomycetota</taxon>
        <taxon>Actinomycetes</taxon>
        <taxon>Pseudonocardiales</taxon>
        <taxon>Pseudonocardiaceae</taxon>
        <taxon>Saccharothrix</taxon>
    </lineage>
</organism>
<evidence type="ECO:0000313" key="2">
    <source>
        <dbReference type="Proteomes" id="UP001595833"/>
    </source>
</evidence>
<comment type="caution">
    <text evidence="1">The sequence shown here is derived from an EMBL/GenBank/DDBJ whole genome shotgun (WGS) entry which is preliminary data.</text>
</comment>
<evidence type="ECO:0000313" key="1">
    <source>
        <dbReference type="EMBL" id="MFC5059586.1"/>
    </source>
</evidence>
<dbReference type="NCBIfam" id="TIGR04268">
    <property type="entry name" value="FxSxx-COOH"/>
    <property type="match status" value="1"/>
</dbReference>